<protein>
    <submittedName>
        <fullName evidence="4">Uncharacterized protein</fullName>
    </submittedName>
</protein>
<feature type="compositionally biased region" description="Basic and acidic residues" evidence="2">
    <location>
        <begin position="348"/>
        <end position="359"/>
    </location>
</feature>
<name>A0ABQ7G2R2_DUNSA</name>
<organism evidence="4 5">
    <name type="scientific">Dunaliella salina</name>
    <name type="common">Green alga</name>
    <name type="synonym">Protococcus salinus</name>
    <dbReference type="NCBI Taxonomy" id="3046"/>
    <lineage>
        <taxon>Eukaryota</taxon>
        <taxon>Viridiplantae</taxon>
        <taxon>Chlorophyta</taxon>
        <taxon>core chlorophytes</taxon>
        <taxon>Chlorophyceae</taxon>
        <taxon>CS clade</taxon>
        <taxon>Chlamydomonadales</taxon>
        <taxon>Dunaliellaceae</taxon>
        <taxon>Dunaliella</taxon>
    </lineage>
</organism>
<evidence type="ECO:0000313" key="4">
    <source>
        <dbReference type="EMBL" id="KAF5828878.1"/>
    </source>
</evidence>
<gene>
    <name evidence="4" type="ORF">DUNSADRAFT_16864</name>
</gene>
<evidence type="ECO:0000256" key="2">
    <source>
        <dbReference type="SAM" id="MobiDB-lite"/>
    </source>
</evidence>
<dbReference type="EMBL" id="MU070234">
    <property type="protein sequence ID" value="KAF5828878.1"/>
    <property type="molecule type" value="Genomic_DNA"/>
</dbReference>
<keyword evidence="3" id="KW-1133">Transmembrane helix</keyword>
<sequence>MRSHCAEVGKGRGNSTAPDPWFFTADLQLQDVPGYNGLHERDRSWMEWLLRSSNRRPIDKVFKTASEFVRFYHDIFSCTDAVMYVLSHRGMATDAEILQEMIKAGKMVFLVITHCEELRYYGPFEEKEAQAHREEIRRDTFAAMGTVDEGMAAVFERMPTFFVQCPWPKTGFHRSQERVVAEYLSSNCSSFDFPALRAYLESPRGICGQLRLQTTLEAILHQQMEEYIMQKTGSLEVFLKALTLFGADVAAPGFLSFGLVASSSVWTMLDMMDLAGMMEGYEVEADAAEAELEAEVDTQEAREATAAAVAAFGAGQHRAAPHHGAGIDLGAVVGVGTDGADSDSDDGDSVRQEEREEAAKGAQSDSWGPRASRVAAAEASAAAAAVAQVSMYMDTSRSRHEENVQGDDTSDAGSEAHLRGAQAAAAAAAERRREEIRARRRQRVGGGWRERLKAVFSMQAWDLALISSAKQPLQNVMLGVVTQKLQEVFGKHFFERVLQAMVAAVVRDLCMGLVAYSVPFIGAAVYFASVRPFMRRIARSVTAQALPLHRVWIEQNTGVLLPSPKARSVPRAYIESELL</sequence>
<keyword evidence="1" id="KW-0175">Coiled coil</keyword>
<dbReference type="Gene3D" id="3.40.50.300">
    <property type="entry name" value="P-loop containing nucleotide triphosphate hydrolases"/>
    <property type="match status" value="1"/>
</dbReference>
<evidence type="ECO:0000313" key="5">
    <source>
        <dbReference type="Proteomes" id="UP000815325"/>
    </source>
</evidence>
<keyword evidence="3" id="KW-0472">Membrane</keyword>
<feature type="transmembrane region" description="Helical" evidence="3">
    <location>
        <begin position="511"/>
        <end position="530"/>
    </location>
</feature>
<evidence type="ECO:0000256" key="1">
    <source>
        <dbReference type="SAM" id="Coils"/>
    </source>
</evidence>
<proteinExistence type="predicted"/>
<reference evidence="4" key="1">
    <citation type="submission" date="2017-08" db="EMBL/GenBank/DDBJ databases">
        <authorList>
            <person name="Polle J.E."/>
            <person name="Barry K."/>
            <person name="Cushman J."/>
            <person name="Schmutz J."/>
            <person name="Tran D."/>
            <person name="Hathwaick L.T."/>
            <person name="Yim W.C."/>
            <person name="Jenkins J."/>
            <person name="Mckie-Krisberg Z.M."/>
            <person name="Prochnik S."/>
            <person name="Lindquist E."/>
            <person name="Dockter R.B."/>
            <person name="Adam C."/>
            <person name="Molina H."/>
            <person name="Bunkerborg J."/>
            <person name="Jin E."/>
            <person name="Buchheim M."/>
            <person name="Magnuson J."/>
        </authorList>
    </citation>
    <scope>NUCLEOTIDE SEQUENCE</scope>
    <source>
        <strain evidence="4">CCAP 19/18</strain>
    </source>
</reference>
<evidence type="ECO:0000256" key="3">
    <source>
        <dbReference type="SAM" id="Phobius"/>
    </source>
</evidence>
<keyword evidence="3" id="KW-0812">Transmembrane</keyword>
<comment type="caution">
    <text evidence="4">The sequence shown here is derived from an EMBL/GenBank/DDBJ whole genome shotgun (WGS) entry which is preliminary data.</text>
</comment>
<feature type="region of interest" description="Disordered" evidence="2">
    <location>
        <begin position="393"/>
        <end position="416"/>
    </location>
</feature>
<feature type="coiled-coil region" evidence="1">
    <location>
        <begin position="271"/>
        <end position="307"/>
    </location>
</feature>
<dbReference type="InterPro" id="IPR027417">
    <property type="entry name" value="P-loop_NTPase"/>
</dbReference>
<accession>A0ABQ7G2R2</accession>
<dbReference type="Proteomes" id="UP000815325">
    <property type="component" value="Unassembled WGS sequence"/>
</dbReference>
<feature type="region of interest" description="Disordered" evidence="2">
    <location>
        <begin position="336"/>
        <end position="372"/>
    </location>
</feature>
<keyword evidence="5" id="KW-1185">Reference proteome</keyword>